<proteinExistence type="predicted"/>
<evidence type="ECO:0000259" key="2">
    <source>
        <dbReference type="Pfam" id="PF01557"/>
    </source>
</evidence>
<evidence type="ECO:0000313" key="4">
    <source>
        <dbReference type="Proteomes" id="UP000473325"/>
    </source>
</evidence>
<accession>A0A6L7EPK1</accession>
<dbReference type="InterPro" id="IPR036663">
    <property type="entry name" value="Fumarylacetoacetase_C_sf"/>
</dbReference>
<keyword evidence="3" id="KW-0378">Hydrolase</keyword>
<evidence type="ECO:0000313" key="3">
    <source>
        <dbReference type="EMBL" id="MXG89297.1"/>
    </source>
</evidence>
<dbReference type="Proteomes" id="UP000473325">
    <property type="component" value="Unassembled WGS sequence"/>
</dbReference>
<dbReference type="Gene3D" id="3.90.850.10">
    <property type="entry name" value="Fumarylacetoacetase-like, C-terminal domain"/>
    <property type="match status" value="1"/>
</dbReference>
<organism evidence="3 4">
    <name type="scientific">Nocardioides flavescens</name>
    <dbReference type="NCBI Taxonomy" id="2691959"/>
    <lineage>
        <taxon>Bacteria</taxon>
        <taxon>Bacillati</taxon>
        <taxon>Actinomycetota</taxon>
        <taxon>Actinomycetes</taxon>
        <taxon>Propionibacteriales</taxon>
        <taxon>Nocardioidaceae</taxon>
        <taxon>Nocardioides</taxon>
    </lineage>
</organism>
<dbReference type="GO" id="GO:0016787">
    <property type="term" value="F:hydrolase activity"/>
    <property type="evidence" value="ECO:0007669"/>
    <property type="project" value="UniProtKB-KW"/>
</dbReference>
<sequence length="276" mass="29258">MPLIGYDHSGTAQVGLLHDDGTVSPLGETGRFWADPAAHLAAGSDGPRLEAADLHCCPPLPPAARVVCVGLNYRDHAQEGPFGVPDHPEYFGRWTPAVGVSGRTVRTPRGEPGLDWEAELAVVIGRRLCDVDETEAMAGVLGYAAFNDITARRAQHRGRQWTLGKNVDDSGVLGPIALAHDVGDPRDGWDISAHVNGERVQHSSTDRLIFGVDTLIADLASVMTLHPGDVIATGTPEGVGHRQDPPRFLGDGDVVTVTIQGLAPITTTIQHHGVEA</sequence>
<protein>
    <submittedName>
        <fullName evidence="3">Fumarylacetoacetate hydrolase</fullName>
    </submittedName>
</protein>
<gene>
    <name evidence="3" type="ORF">GRQ65_07015</name>
</gene>
<reference evidence="3 4" key="1">
    <citation type="submission" date="2019-12" db="EMBL/GenBank/DDBJ databases">
        <authorList>
            <person name="Kun Z."/>
        </authorList>
    </citation>
    <scope>NUCLEOTIDE SEQUENCE [LARGE SCALE GENOMIC DNA]</scope>
    <source>
        <strain evidence="3 4">YIM 123512</strain>
    </source>
</reference>
<name>A0A6L7EPK1_9ACTN</name>
<dbReference type="EMBL" id="WUEK01000003">
    <property type="protein sequence ID" value="MXG89297.1"/>
    <property type="molecule type" value="Genomic_DNA"/>
</dbReference>
<keyword evidence="4" id="KW-1185">Reference proteome</keyword>
<evidence type="ECO:0000256" key="1">
    <source>
        <dbReference type="ARBA" id="ARBA00022723"/>
    </source>
</evidence>
<dbReference type="SUPFAM" id="SSF56529">
    <property type="entry name" value="FAH"/>
    <property type="match status" value="1"/>
</dbReference>
<dbReference type="InterPro" id="IPR011234">
    <property type="entry name" value="Fumarylacetoacetase-like_C"/>
</dbReference>
<dbReference type="GO" id="GO:0046872">
    <property type="term" value="F:metal ion binding"/>
    <property type="evidence" value="ECO:0007669"/>
    <property type="project" value="UniProtKB-KW"/>
</dbReference>
<feature type="domain" description="Fumarylacetoacetase-like C-terminal" evidence="2">
    <location>
        <begin position="66"/>
        <end position="269"/>
    </location>
</feature>
<comment type="caution">
    <text evidence="3">The sequence shown here is derived from an EMBL/GenBank/DDBJ whole genome shotgun (WGS) entry which is preliminary data.</text>
</comment>
<dbReference type="PANTHER" id="PTHR11820">
    <property type="entry name" value="ACYLPYRUVASE"/>
    <property type="match status" value="1"/>
</dbReference>
<dbReference type="RefSeq" id="WP_160876519.1">
    <property type="nucleotide sequence ID" value="NZ_WUEK01000003.1"/>
</dbReference>
<dbReference type="Pfam" id="PF01557">
    <property type="entry name" value="FAA_hydrolase"/>
    <property type="match status" value="1"/>
</dbReference>
<keyword evidence="1" id="KW-0479">Metal-binding</keyword>
<dbReference type="AlphaFoldDB" id="A0A6L7EPK1"/>